<name>A0A8H2LH04_9FLAO</name>
<protein>
    <recommendedName>
        <fullName evidence="3">Phenylacetate--CoA ligase family protein</fullName>
    </recommendedName>
</protein>
<reference evidence="1 2" key="1">
    <citation type="submission" date="2019-08" db="EMBL/GenBank/DDBJ databases">
        <title>Genomes of Antarctic Bizionia species.</title>
        <authorList>
            <person name="Bowman J.P."/>
        </authorList>
    </citation>
    <scope>NUCLEOTIDE SEQUENCE [LARGE SCALE GENOMIC DNA]</scope>
    <source>
        <strain evidence="1 2">HFD</strain>
    </source>
</reference>
<organism evidence="1 2">
    <name type="scientific">Bizionia saleffrena</name>
    <dbReference type="NCBI Taxonomy" id="291189"/>
    <lineage>
        <taxon>Bacteria</taxon>
        <taxon>Pseudomonadati</taxon>
        <taxon>Bacteroidota</taxon>
        <taxon>Flavobacteriia</taxon>
        <taxon>Flavobacteriales</taxon>
        <taxon>Flavobacteriaceae</taxon>
        <taxon>Bizionia</taxon>
    </lineage>
</organism>
<evidence type="ECO:0000313" key="1">
    <source>
        <dbReference type="EMBL" id="TYB74192.1"/>
    </source>
</evidence>
<dbReference type="PANTHER" id="PTHR36932">
    <property type="entry name" value="CAPSULAR POLYSACCHARIDE BIOSYNTHESIS PROTEIN"/>
    <property type="match status" value="1"/>
</dbReference>
<evidence type="ECO:0008006" key="3">
    <source>
        <dbReference type="Google" id="ProtNLM"/>
    </source>
</evidence>
<evidence type="ECO:0000313" key="2">
    <source>
        <dbReference type="Proteomes" id="UP000323324"/>
    </source>
</evidence>
<dbReference type="InterPro" id="IPR042099">
    <property type="entry name" value="ANL_N_sf"/>
</dbReference>
<accession>A0A8H2LH04</accession>
<dbReference type="SUPFAM" id="SSF56801">
    <property type="entry name" value="Acetyl-CoA synthetase-like"/>
    <property type="match status" value="1"/>
</dbReference>
<dbReference type="AlphaFoldDB" id="A0A8H2LH04"/>
<dbReference type="EMBL" id="VSKM01000007">
    <property type="protein sequence ID" value="TYB74192.1"/>
    <property type="molecule type" value="Genomic_DNA"/>
</dbReference>
<dbReference type="RefSeq" id="WP_148369877.1">
    <property type="nucleotide sequence ID" value="NZ_VSKM01000007.1"/>
</dbReference>
<proteinExistence type="predicted"/>
<comment type="caution">
    <text evidence="1">The sequence shown here is derived from an EMBL/GenBank/DDBJ whole genome shotgun (WGS) entry which is preliminary data.</text>
</comment>
<dbReference type="PANTHER" id="PTHR36932:SF1">
    <property type="entry name" value="CAPSULAR POLYSACCHARIDE BIOSYNTHESIS PROTEIN"/>
    <property type="match status" value="1"/>
</dbReference>
<dbReference type="Proteomes" id="UP000323324">
    <property type="component" value="Unassembled WGS sequence"/>
</dbReference>
<keyword evidence="2" id="KW-1185">Reference proteome</keyword>
<sequence length="448" mass="52226">MYNVKRYIYENIKNILPNSVNNIIVGNNNYAPFIYGKDYVKHLNYLNTRTDKRDTEVLLLNTVNNAIKNVPYYRRLYKGKDINSIEMFKDTFEPIDKNIVLNNFDDFISDKIKLEDYDYVTTSGTSGVPLKMYLPKNRFSIEISTLHHYWSKIGYDFSKRGVIRMGQFAKNKRLEINPISKEYIFDGFRLNDNYLLEIYQCLKKYKIEFLHGYPSNLYFFGKFLIKHNLDYSFIKGMFSSSEQVSPHMYSFFNKILGIPFVDFYGHTEKLIFAATNGVSSDYYVDSRYGYTEILNSQNNATVEGELVGTTLNNQGMPLIRYKSGDEAILSQKTSVDDIKFGNLVLKGIKGRLSSSKIFYKNGDYVTATALVLHGDIYEKIDGLQYFQKEKGKLDVRIVKNESFRNETEQELKSVFDEKFNSNIDYKLVYVKELEKKENGKLLLLISKI</sequence>
<dbReference type="Gene3D" id="3.40.50.12780">
    <property type="entry name" value="N-terminal domain of ligase-like"/>
    <property type="match status" value="1"/>
</dbReference>
<dbReference type="InterPro" id="IPR053158">
    <property type="entry name" value="CapK_Type1_Caps_Biosynth"/>
</dbReference>
<gene>
    <name evidence="1" type="ORF">ES676_08395</name>
</gene>